<evidence type="ECO:0000256" key="5">
    <source>
        <dbReference type="SAM" id="MobiDB-lite"/>
    </source>
</evidence>
<keyword evidence="3" id="KW-0963">Cytoplasm</keyword>
<feature type="compositionally biased region" description="Basic and acidic residues" evidence="5">
    <location>
        <begin position="173"/>
        <end position="187"/>
    </location>
</feature>
<dbReference type="PANTHER" id="PTHR12021:SF11">
    <property type="entry name" value="THYMOSIN BETA-15A-RELATED"/>
    <property type="match status" value="1"/>
</dbReference>
<evidence type="ECO:0000313" key="7">
    <source>
        <dbReference type="Proteomes" id="UP000276834"/>
    </source>
</evidence>
<gene>
    <name evidence="6" type="ORF">DV515_00010807</name>
</gene>
<name>A0A3L8S9E2_CHLGU</name>
<dbReference type="Proteomes" id="UP000276834">
    <property type="component" value="Unassembled WGS sequence"/>
</dbReference>
<dbReference type="Pfam" id="PF01290">
    <property type="entry name" value="Thymosin"/>
    <property type="match status" value="1"/>
</dbReference>
<keyword evidence="4" id="KW-0206">Cytoskeleton</keyword>
<dbReference type="AlphaFoldDB" id="A0A3L8S9E2"/>
<dbReference type="EMBL" id="QUSF01000041">
    <property type="protein sequence ID" value="RLV98397.1"/>
    <property type="molecule type" value="Genomic_DNA"/>
</dbReference>
<protein>
    <submittedName>
        <fullName evidence="6">Uncharacterized protein</fullName>
    </submittedName>
</protein>
<comment type="similarity">
    <text evidence="2">Belongs to the thymosin beta family.</text>
</comment>
<dbReference type="GO" id="GO:0007015">
    <property type="term" value="P:actin filament organization"/>
    <property type="evidence" value="ECO:0007669"/>
    <property type="project" value="InterPro"/>
</dbReference>
<sequence>VPAHHGTKISVESFCKPHLQSQYFFCLLPFPSFHSAPTGPSWPSTPSILVASRQVPPRLPLFFLLGSNRLPALPLGFLPPKVFLPLAHQPICRVRAPPQACCCQARAREYGKQPCCFFSDQTSPGSAVARGSVDMSWAVAKHFSQTHLDVQGARSVSVPAPAAHRIHRTSRRKMCDKPDLSEVEKFDKKKLKKTNTEEKNTLPSKETIEQEKECVKSS</sequence>
<feature type="region of interest" description="Disordered" evidence="5">
    <location>
        <begin position="155"/>
        <end position="218"/>
    </location>
</feature>
<feature type="non-terminal residue" evidence="6">
    <location>
        <position position="1"/>
    </location>
</feature>
<accession>A0A3L8S9E2</accession>
<reference evidence="6 7" key="1">
    <citation type="journal article" date="2018" name="Proc. R. Soc. B">
        <title>A non-coding region near Follistatin controls head colour polymorphism in the Gouldian finch.</title>
        <authorList>
            <person name="Toomey M.B."/>
            <person name="Marques C.I."/>
            <person name="Andrade P."/>
            <person name="Araujo P.M."/>
            <person name="Sabatino S."/>
            <person name="Gazda M.A."/>
            <person name="Afonso S."/>
            <person name="Lopes R.J."/>
            <person name="Corbo J.C."/>
            <person name="Carneiro M."/>
        </authorList>
    </citation>
    <scope>NUCLEOTIDE SEQUENCE [LARGE SCALE GENOMIC DNA]</scope>
    <source>
        <strain evidence="6">Red01</strain>
        <tissue evidence="6">Muscle</tissue>
    </source>
</reference>
<dbReference type="GO" id="GO:0005856">
    <property type="term" value="C:cytoskeleton"/>
    <property type="evidence" value="ECO:0007669"/>
    <property type="project" value="UniProtKB-SubCell"/>
</dbReference>
<dbReference type="Gene3D" id="1.20.5.520">
    <property type="entry name" value="Single helix bin"/>
    <property type="match status" value="1"/>
</dbReference>
<dbReference type="InterPro" id="IPR038386">
    <property type="entry name" value="Beta-thymosin_sf"/>
</dbReference>
<dbReference type="OrthoDB" id="9398509at2759"/>
<evidence type="ECO:0000256" key="2">
    <source>
        <dbReference type="ARBA" id="ARBA00009511"/>
    </source>
</evidence>
<dbReference type="GO" id="GO:0005737">
    <property type="term" value="C:cytoplasm"/>
    <property type="evidence" value="ECO:0007669"/>
    <property type="project" value="TreeGrafter"/>
</dbReference>
<dbReference type="PANTHER" id="PTHR12021">
    <property type="entry name" value="THYMOSIN BETA"/>
    <property type="match status" value="1"/>
</dbReference>
<organism evidence="6 7">
    <name type="scientific">Chloebia gouldiae</name>
    <name type="common">Gouldian finch</name>
    <name type="synonym">Erythrura gouldiae</name>
    <dbReference type="NCBI Taxonomy" id="44316"/>
    <lineage>
        <taxon>Eukaryota</taxon>
        <taxon>Metazoa</taxon>
        <taxon>Chordata</taxon>
        <taxon>Craniata</taxon>
        <taxon>Vertebrata</taxon>
        <taxon>Euteleostomi</taxon>
        <taxon>Archelosauria</taxon>
        <taxon>Archosauria</taxon>
        <taxon>Dinosauria</taxon>
        <taxon>Saurischia</taxon>
        <taxon>Theropoda</taxon>
        <taxon>Coelurosauria</taxon>
        <taxon>Aves</taxon>
        <taxon>Neognathae</taxon>
        <taxon>Neoaves</taxon>
        <taxon>Telluraves</taxon>
        <taxon>Australaves</taxon>
        <taxon>Passeriformes</taxon>
        <taxon>Passeroidea</taxon>
        <taxon>Passeridae</taxon>
        <taxon>Chloebia</taxon>
    </lineage>
</organism>
<feature type="compositionally biased region" description="Basic and acidic residues" evidence="5">
    <location>
        <begin position="194"/>
        <end position="218"/>
    </location>
</feature>
<evidence type="ECO:0000256" key="3">
    <source>
        <dbReference type="ARBA" id="ARBA00022490"/>
    </source>
</evidence>
<dbReference type="GO" id="GO:0003785">
    <property type="term" value="F:actin monomer binding"/>
    <property type="evidence" value="ECO:0007669"/>
    <property type="project" value="InterPro"/>
</dbReference>
<proteinExistence type="inferred from homology"/>
<dbReference type="CDD" id="cd22059">
    <property type="entry name" value="WH2_BetaT"/>
    <property type="match status" value="1"/>
</dbReference>
<keyword evidence="7" id="KW-1185">Reference proteome</keyword>
<evidence type="ECO:0000313" key="6">
    <source>
        <dbReference type="EMBL" id="RLV98397.1"/>
    </source>
</evidence>
<comment type="caution">
    <text evidence="6">The sequence shown here is derived from an EMBL/GenBank/DDBJ whole genome shotgun (WGS) entry which is preliminary data.</text>
</comment>
<dbReference type="InterPro" id="IPR001152">
    <property type="entry name" value="Beta-thymosin"/>
</dbReference>
<dbReference type="SMART" id="SM00152">
    <property type="entry name" value="THY"/>
    <property type="match status" value="1"/>
</dbReference>
<evidence type="ECO:0000256" key="4">
    <source>
        <dbReference type="ARBA" id="ARBA00023212"/>
    </source>
</evidence>
<dbReference type="FunFam" id="1.20.5.520:FF:000001">
    <property type="entry name" value="Thymosin beta"/>
    <property type="match status" value="1"/>
</dbReference>
<evidence type="ECO:0000256" key="1">
    <source>
        <dbReference type="ARBA" id="ARBA00004245"/>
    </source>
</evidence>
<comment type="subcellular location">
    <subcellularLocation>
        <location evidence="1">Cytoplasm</location>
        <location evidence="1">Cytoskeleton</location>
    </subcellularLocation>
</comment>
<dbReference type="PROSITE" id="PS00500">
    <property type="entry name" value="THYMOSIN_B4"/>
    <property type="match status" value="1"/>
</dbReference>
<dbReference type="GO" id="GO:0030334">
    <property type="term" value="P:regulation of cell migration"/>
    <property type="evidence" value="ECO:0007669"/>
    <property type="project" value="TreeGrafter"/>
</dbReference>